<proteinExistence type="predicted"/>
<evidence type="ECO:0000313" key="2">
    <source>
        <dbReference type="EMBL" id="SVA99741.1"/>
    </source>
</evidence>
<dbReference type="EMBL" id="UINC01024988">
    <property type="protein sequence ID" value="SVA99741.1"/>
    <property type="molecule type" value="Genomic_DNA"/>
</dbReference>
<organism evidence="2">
    <name type="scientific">marine metagenome</name>
    <dbReference type="NCBI Taxonomy" id="408172"/>
    <lineage>
        <taxon>unclassified sequences</taxon>
        <taxon>metagenomes</taxon>
        <taxon>ecological metagenomes</taxon>
    </lineage>
</organism>
<evidence type="ECO:0000256" key="1">
    <source>
        <dbReference type="SAM" id="MobiDB-lite"/>
    </source>
</evidence>
<feature type="compositionally biased region" description="Basic and acidic residues" evidence="1">
    <location>
        <begin position="36"/>
        <end position="54"/>
    </location>
</feature>
<feature type="region of interest" description="Disordered" evidence="1">
    <location>
        <begin position="35"/>
        <end position="61"/>
    </location>
</feature>
<dbReference type="AlphaFoldDB" id="A0A382AEM3"/>
<accession>A0A382AEM3</accession>
<feature type="non-terminal residue" evidence="2">
    <location>
        <position position="1"/>
    </location>
</feature>
<sequence>VLRKLVALMIFGGLAKIRGALWVVIQLLTFWNSYKKGKDGPDDDLADTRRDPKGKGRRVLSRTIDPRDSASVDFPLSLGRDLVPFSPAVSHRFI</sequence>
<protein>
    <submittedName>
        <fullName evidence="2">Uncharacterized protein</fullName>
    </submittedName>
</protein>
<reference evidence="2" key="1">
    <citation type="submission" date="2018-05" db="EMBL/GenBank/DDBJ databases">
        <authorList>
            <person name="Lanie J.A."/>
            <person name="Ng W.-L."/>
            <person name="Kazmierczak K.M."/>
            <person name="Andrzejewski T.M."/>
            <person name="Davidsen T.M."/>
            <person name="Wayne K.J."/>
            <person name="Tettelin H."/>
            <person name="Glass J.I."/>
            <person name="Rusch D."/>
            <person name="Podicherti R."/>
            <person name="Tsui H.-C.T."/>
            <person name="Winkler M.E."/>
        </authorList>
    </citation>
    <scope>NUCLEOTIDE SEQUENCE</scope>
</reference>
<gene>
    <name evidence="2" type="ORF">METZ01_LOCUS152595</name>
</gene>
<name>A0A382AEM3_9ZZZZ</name>